<proteinExistence type="predicted"/>
<sequence>MTEGRQAKALERQADSLETIADELRFQNAALVEIAWRLHHLECGIDPHASEHTMSHRAFMTGLDDHDFERREREEDSNAREIAGGNR</sequence>
<gene>
    <name evidence="2" type="ORF">OB955_25085</name>
</gene>
<name>A0ABT2QLZ0_9EURY</name>
<reference evidence="2 3" key="1">
    <citation type="submission" date="2022-09" db="EMBL/GenBank/DDBJ databases">
        <title>Enrichment on poylsaccharides allowed isolation of novel metabolic and taxonomic groups of Haloarchaea.</title>
        <authorList>
            <person name="Sorokin D.Y."/>
            <person name="Elcheninov A.G."/>
            <person name="Khizhniak T.V."/>
            <person name="Kolganova T.V."/>
            <person name="Kublanov I.V."/>
        </authorList>
    </citation>
    <scope>NUCLEOTIDE SEQUENCE [LARGE SCALE GENOMIC DNA]</scope>
    <source>
        <strain evidence="2 3">AArc-m2/3/4</strain>
    </source>
</reference>
<feature type="compositionally biased region" description="Basic and acidic residues" evidence="1">
    <location>
        <begin position="64"/>
        <end position="79"/>
    </location>
</feature>
<organism evidence="2 3">
    <name type="scientific">Natronoglomus mannanivorans</name>
    <dbReference type="NCBI Taxonomy" id="2979990"/>
    <lineage>
        <taxon>Archaea</taxon>
        <taxon>Methanobacteriati</taxon>
        <taxon>Methanobacteriota</taxon>
        <taxon>Stenosarchaea group</taxon>
        <taxon>Halobacteria</taxon>
        <taxon>Halobacteriales</taxon>
        <taxon>Natrialbaceae</taxon>
        <taxon>Natronoglomus</taxon>
    </lineage>
</organism>
<evidence type="ECO:0000313" key="3">
    <source>
        <dbReference type="Proteomes" id="UP001320972"/>
    </source>
</evidence>
<feature type="region of interest" description="Disordered" evidence="1">
    <location>
        <begin position="64"/>
        <end position="87"/>
    </location>
</feature>
<comment type="caution">
    <text evidence="2">The sequence shown here is derived from an EMBL/GenBank/DDBJ whole genome shotgun (WGS) entry which is preliminary data.</text>
</comment>
<dbReference type="Proteomes" id="UP001320972">
    <property type="component" value="Unassembled WGS sequence"/>
</dbReference>
<accession>A0ABT2QLZ0</accession>
<dbReference type="EMBL" id="JAOPKB010000030">
    <property type="protein sequence ID" value="MCU4975956.1"/>
    <property type="molecule type" value="Genomic_DNA"/>
</dbReference>
<dbReference type="RefSeq" id="WP_338009502.1">
    <property type="nucleotide sequence ID" value="NZ_JAOPKB010000030.1"/>
</dbReference>
<protein>
    <submittedName>
        <fullName evidence="2">Uncharacterized protein</fullName>
    </submittedName>
</protein>
<evidence type="ECO:0000256" key="1">
    <source>
        <dbReference type="SAM" id="MobiDB-lite"/>
    </source>
</evidence>
<evidence type="ECO:0000313" key="2">
    <source>
        <dbReference type="EMBL" id="MCU4975956.1"/>
    </source>
</evidence>
<keyword evidence="3" id="KW-1185">Reference proteome</keyword>